<dbReference type="InterPro" id="IPR004045">
    <property type="entry name" value="Glutathione_S-Trfase_N"/>
</dbReference>
<dbReference type="SUPFAM" id="SSF52833">
    <property type="entry name" value="Thioredoxin-like"/>
    <property type="match status" value="1"/>
</dbReference>
<dbReference type="InterPro" id="IPR004046">
    <property type="entry name" value="GST_C"/>
</dbReference>
<evidence type="ECO:0000259" key="3">
    <source>
        <dbReference type="PROSITE" id="PS50404"/>
    </source>
</evidence>
<dbReference type="PROSITE" id="PS50405">
    <property type="entry name" value="GST_CTER"/>
    <property type="match status" value="1"/>
</dbReference>
<evidence type="ECO:0000256" key="1">
    <source>
        <dbReference type="ARBA" id="ARBA00011738"/>
    </source>
</evidence>
<evidence type="ECO:0000256" key="2">
    <source>
        <dbReference type="RuleBase" id="RU003494"/>
    </source>
</evidence>
<dbReference type="AlphaFoldDB" id="A0A5N4AG66"/>
<evidence type="ECO:0000313" key="5">
    <source>
        <dbReference type="EMBL" id="KAB0796218.1"/>
    </source>
</evidence>
<dbReference type="PANTHER" id="PTHR43969">
    <property type="entry name" value="GLUTATHIONE S TRANSFERASE D10, ISOFORM A-RELATED"/>
    <property type="match status" value="1"/>
</dbReference>
<evidence type="ECO:0000259" key="4">
    <source>
        <dbReference type="PROSITE" id="PS50405"/>
    </source>
</evidence>
<dbReference type="InterPro" id="IPR036282">
    <property type="entry name" value="Glutathione-S-Trfase_C_sf"/>
</dbReference>
<accession>A0A5N4AG66</accession>
<dbReference type="OrthoDB" id="2309723at2759"/>
<dbReference type="GO" id="GO:0004364">
    <property type="term" value="F:glutathione transferase activity"/>
    <property type="evidence" value="ECO:0007669"/>
    <property type="project" value="TreeGrafter"/>
</dbReference>
<dbReference type="SFLD" id="SFLDG00358">
    <property type="entry name" value="Main_(cytGST)"/>
    <property type="match status" value="1"/>
</dbReference>
<gene>
    <name evidence="5" type="ORF">PPYR_10279</name>
</gene>
<dbReference type="EMBL" id="VVIM01000007">
    <property type="protein sequence ID" value="KAB0796218.1"/>
    <property type="molecule type" value="Genomic_DNA"/>
</dbReference>
<reference evidence="5 6" key="1">
    <citation type="journal article" date="2018" name="Elife">
        <title>Firefly genomes illuminate parallel origins of bioluminescence in beetles.</title>
        <authorList>
            <person name="Fallon T.R."/>
            <person name="Lower S.E."/>
            <person name="Chang C.H."/>
            <person name="Bessho-Uehara M."/>
            <person name="Martin G.J."/>
            <person name="Bewick A.J."/>
            <person name="Behringer M."/>
            <person name="Debat H.J."/>
            <person name="Wong I."/>
            <person name="Day J.C."/>
            <person name="Suvorov A."/>
            <person name="Silva C.J."/>
            <person name="Stanger-Hall K.F."/>
            <person name="Hall D.W."/>
            <person name="Schmitz R.J."/>
            <person name="Nelson D.R."/>
            <person name="Lewis S.M."/>
            <person name="Shigenobu S."/>
            <person name="Bybee S.M."/>
            <person name="Larracuente A.M."/>
            <person name="Oba Y."/>
            <person name="Weng J.K."/>
        </authorList>
    </citation>
    <scope>NUCLEOTIDE SEQUENCE [LARGE SCALE GENOMIC DNA]</scope>
    <source>
        <strain evidence="5">1611_PpyrPB1</strain>
        <tissue evidence="5">Whole body</tissue>
    </source>
</reference>
<dbReference type="Pfam" id="PF00043">
    <property type="entry name" value="GST_C"/>
    <property type="match status" value="1"/>
</dbReference>
<comment type="caution">
    <text evidence="5">The sequence shown here is derived from an EMBL/GenBank/DDBJ whole genome shotgun (WGS) entry which is preliminary data.</text>
</comment>
<dbReference type="SFLD" id="SFLDS00019">
    <property type="entry name" value="Glutathione_Transferase_(cytos"/>
    <property type="match status" value="1"/>
</dbReference>
<dbReference type="InterPro" id="IPR010987">
    <property type="entry name" value="Glutathione-S-Trfase_C-like"/>
</dbReference>
<comment type="similarity">
    <text evidence="2">Belongs to the GST superfamily.</text>
</comment>
<dbReference type="InParanoid" id="A0A5N4AG66"/>
<evidence type="ECO:0000313" key="6">
    <source>
        <dbReference type="Proteomes" id="UP000327044"/>
    </source>
</evidence>
<keyword evidence="6" id="KW-1185">Reference proteome</keyword>
<dbReference type="InterPro" id="IPR040079">
    <property type="entry name" value="Glutathione_S-Trfase"/>
</dbReference>
<feature type="domain" description="GST N-terminal" evidence="3">
    <location>
        <begin position="1"/>
        <end position="82"/>
    </location>
</feature>
<dbReference type="SFLD" id="SFLDG01153">
    <property type="entry name" value="Main.4:_Theta-like"/>
    <property type="match status" value="1"/>
</dbReference>
<sequence>MAPKLYMAEGSAVVRSVLLTEAAIGISLDYIHVDLEKGQHLTSEFLKLNPLHTIPTLVDDDKAIFESAAINIYLVEKYAKDKSFYPSDPYEKALVNEILFFCSNKFFPTAATIIRPIMLMGATTINPEDVDRLIEVYGLLETLLKGRVWAAGDKVTLADFALIPLVSGSEVVAEYDRKQFPNIIRYLGKAKSLPYYNRNQKGDEMFKTEVLRRLNRS</sequence>
<organism evidence="5 6">
    <name type="scientific">Photinus pyralis</name>
    <name type="common">Common eastern firefly</name>
    <name type="synonym">Lampyris pyralis</name>
    <dbReference type="NCBI Taxonomy" id="7054"/>
    <lineage>
        <taxon>Eukaryota</taxon>
        <taxon>Metazoa</taxon>
        <taxon>Ecdysozoa</taxon>
        <taxon>Arthropoda</taxon>
        <taxon>Hexapoda</taxon>
        <taxon>Insecta</taxon>
        <taxon>Pterygota</taxon>
        <taxon>Neoptera</taxon>
        <taxon>Endopterygota</taxon>
        <taxon>Coleoptera</taxon>
        <taxon>Polyphaga</taxon>
        <taxon>Elateriformia</taxon>
        <taxon>Elateroidea</taxon>
        <taxon>Lampyridae</taxon>
        <taxon>Lampyrinae</taxon>
        <taxon>Photinus</taxon>
    </lineage>
</organism>
<dbReference type="PANTHER" id="PTHR43969:SF8">
    <property type="entry name" value="GLUTATHIONE S TRANSFERASE E13, ISOFORM A-RELATED"/>
    <property type="match status" value="1"/>
</dbReference>
<dbReference type="PROSITE" id="PS50404">
    <property type="entry name" value="GST_NTER"/>
    <property type="match status" value="1"/>
</dbReference>
<evidence type="ECO:0008006" key="7">
    <source>
        <dbReference type="Google" id="ProtNLM"/>
    </source>
</evidence>
<dbReference type="InterPro" id="IPR036249">
    <property type="entry name" value="Thioredoxin-like_sf"/>
</dbReference>
<feature type="domain" description="GST C-terminal" evidence="4">
    <location>
        <begin position="88"/>
        <end position="210"/>
    </location>
</feature>
<dbReference type="GO" id="GO:0006749">
    <property type="term" value="P:glutathione metabolic process"/>
    <property type="evidence" value="ECO:0007669"/>
    <property type="project" value="TreeGrafter"/>
</dbReference>
<dbReference type="Gene3D" id="3.40.30.10">
    <property type="entry name" value="Glutaredoxin"/>
    <property type="match status" value="1"/>
</dbReference>
<proteinExistence type="inferred from homology"/>
<dbReference type="Gene3D" id="1.20.1050.10">
    <property type="match status" value="1"/>
</dbReference>
<dbReference type="CDD" id="cd03177">
    <property type="entry name" value="GST_C_Delta_Epsilon"/>
    <property type="match status" value="1"/>
</dbReference>
<dbReference type="SUPFAM" id="SSF47616">
    <property type="entry name" value="GST C-terminal domain-like"/>
    <property type="match status" value="1"/>
</dbReference>
<comment type="subunit">
    <text evidence="1">Homodimer.</text>
</comment>
<dbReference type="FunFam" id="1.20.1050.10:FF:000007">
    <property type="entry name" value="Glutathione S-transferase 1-1"/>
    <property type="match status" value="1"/>
</dbReference>
<dbReference type="Proteomes" id="UP000327044">
    <property type="component" value="Unassembled WGS sequence"/>
</dbReference>
<name>A0A5N4AG66_PHOPY</name>
<protein>
    <recommendedName>
        <fullName evidence="7">Glutathione S-transferase</fullName>
    </recommendedName>
</protein>
<dbReference type="FunFam" id="3.40.30.10:FF:000034">
    <property type="entry name" value="glutathione S-transferase 1"/>
    <property type="match status" value="1"/>
</dbReference>
<dbReference type="Pfam" id="PF02798">
    <property type="entry name" value="GST_N"/>
    <property type="match status" value="1"/>
</dbReference>